<proteinExistence type="predicted"/>
<dbReference type="VEuPathDB" id="FungiDB:JI435_411040"/>
<dbReference type="AlphaFoldDB" id="A0A7U2F317"/>
<reference evidence="2" key="1">
    <citation type="journal article" date="2021" name="BMC Genomics">
        <title>Chromosome-level genome assembly and manually-curated proteome of model necrotroph Parastagonospora nodorum Sn15 reveals a genome-wide trove of candidate effector homologs, and redundancy of virulence-related functions within an accessory chromosome.</title>
        <authorList>
            <person name="Bertazzoni S."/>
            <person name="Jones D.A.B."/>
            <person name="Phan H.T."/>
            <person name="Tan K.-C."/>
            <person name="Hane J.K."/>
        </authorList>
    </citation>
    <scope>NUCLEOTIDE SEQUENCE [LARGE SCALE GENOMIC DNA]</scope>
    <source>
        <strain evidence="2">SN15 / ATCC MYA-4574 / FGSC 10173)</strain>
    </source>
</reference>
<name>A0A7U2F317_PHANO</name>
<evidence type="ECO:0000313" key="1">
    <source>
        <dbReference type="EMBL" id="QRC97809.1"/>
    </source>
</evidence>
<dbReference type="EMBL" id="CP069030">
    <property type="protein sequence ID" value="QRC97809.1"/>
    <property type="molecule type" value="Genomic_DNA"/>
</dbReference>
<accession>A0A7U2F317</accession>
<gene>
    <name evidence="1" type="ORF">JI435_411040</name>
</gene>
<keyword evidence="2" id="KW-1185">Reference proteome</keyword>
<evidence type="ECO:0000313" key="2">
    <source>
        <dbReference type="Proteomes" id="UP000663193"/>
    </source>
</evidence>
<organism evidence="1 2">
    <name type="scientific">Phaeosphaeria nodorum (strain SN15 / ATCC MYA-4574 / FGSC 10173)</name>
    <name type="common">Glume blotch fungus</name>
    <name type="synonym">Parastagonospora nodorum</name>
    <dbReference type="NCBI Taxonomy" id="321614"/>
    <lineage>
        <taxon>Eukaryota</taxon>
        <taxon>Fungi</taxon>
        <taxon>Dikarya</taxon>
        <taxon>Ascomycota</taxon>
        <taxon>Pezizomycotina</taxon>
        <taxon>Dothideomycetes</taxon>
        <taxon>Pleosporomycetidae</taxon>
        <taxon>Pleosporales</taxon>
        <taxon>Pleosporineae</taxon>
        <taxon>Phaeosphaeriaceae</taxon>
        <taxon>Parastagonospora</taxon>
    </lineage>
</organism>
<sequence length="97" mass="10585">MESPMPDHAHCREISIDSRPILRSTAILIATHAWFVNICVRGLDGMKEQDVGHASVFTASAVFDTKGRINARGKHAATILSFGYIRSPHSFDSAGSF</sequence>
<protein>
    <submittedName>
        <fullName evidence="1">Uncharacterized protein</fullName>
    </submittedName>
</protein>
<dbReference type="Proteomes" id="UP000663193">
    <property type="component" value="Chromosome 8"/>
</dbReference>